<reference evidence="2" key="1">
    <citation type="journal article" date="2020" name="Stud. Mycol.">
        <title>101 Dothideomycetes genomes: a test case for predicting lifestyles and emergence of pathogens.</title>
        <authorList>
            <person name="Haridas S."/>
            <person name="Albert R."/>
            <person name="Binder M."/>
            <person name="Bloem J."/>
            <person name="Labutti K."/>
            <person name="Salamov A."/>
            <person name="Andreopoulos B."/>
            <person name="Baker S."/>
            <person name="Barry K."/>
            <person name="Bills G."/>
            <person name="Bluhm B."/>
            <person name="Cannon C."/>
            <person name="Castanera R."/>
            <person name="Culley D."/>
            <person name="Daum C."/>
            <person name="Ezra D."/>
            <person name="Gonzalez J."/>
            <person name="Henrissat B."/>
            <person name="Kuo A."/>
            <person name="Liang C."/>
            <person name="Lipzen A."/>
            <person name="Lutzoni F."/>
            <person name="Magnuson J."/>
            <person name="Mondo S."/>
            <person name="Nolan M."/>
            <person name="Ohm R."/>
            <person name="Pangilinan J."/>
            <person name="Park H.-J."/>
            <person name="Ramirez L."/>
            <person name="Alfaro M."/>
            <person name="Sun H."/>
            <person name="Tritt A."/>
            <person name="Yoshinaga Y."/>
            <person name="Zwiers L.-H."/>
            <person name="Turgeon B."/>
            <person name="Goodwin S."/>
            <person name="Spatafora J."/>
            <person name="Crous P."/>
            <person name="Grigoriev I."/>
        </authorList>
    </citation>
    <scope>NUCLEOTIDE SEQUENCE</scope>
    <source>
        <strain evidence="2">CBS 207.26</strain>
    </source>
</reference>
<gene>
    <name evidence="2" type="ORF">K469DRAFT_720922</name>
</gene>
<protein>
    <submittedName>
        <fullName evidence="2">Uncharacterized protein</fullName>
    </submittedName>
</protein>
<dbReference type="EMBL" id="ML994692">
    <property type="protein sequence ID" value="KAF2177230.1"/>
    <property type="molecule type" value="Genomic_DNA"/>
</dbReference>
<evidence type="ECO:0000256" key="1">
    <source>
        <dbReference type="SAM" id="MobiDB-lite"/>
    </source>
</evidence>
<name>A0A6A6DGZ9_9PEZI</name>
<dbReference type="Proteomes" id="UP000800200">
    <property type="component" value="Unassembled WGS sequence"/>
</dbReference>
<sequence>MSPNFSTFTPTLVSPLNCIKSTFPRTVELHSCALVDVHSTPHDLHTTLSSIHTIKTHPSNALYLIPASTFVIPHHRDQRQSRNWSRRAPRRDSRFHHCWHHMGEHGEEEASKRRGGGGGDGEARRGAECATAETDQVESLRLINGRRGEEDVVIGMASKK</sequence>
<feature type="compositionally biased region" description="Basic and acidic residues" evidence="1">
    <location>
        <begin position="103"/>
        <end position="112"/>
    </location>
</feature>
<evidence type="ECO:0000313" key="2">
    <source>
        <dbReference type="EMBL" id="KAF2177230.1"/>
    </source>
</evidence>
<dbReference type="AlphaFoldDB" id="A0A6A6DGZ9"/>
<feature type="region of interest" description="Disordered" evidence="1">
    <location>
        <begin position="103"/>
        <end position="134"/>
    </location>
</feature>
<keyword evidence="3" id="KW-1185">Reference proteome</keyword>
<proteinExistence type="predicted"/>
<accession>A0A6A6DGZ9</accession>
<organism evidence="2 3">
    <name type="scientific">Zopfia rhizophila CBS 207.26</name>
    <dbReference type="NCBI Taxonomy" id="1314779"/>
    <lineage>
        <taxon>Eukaryota</taxon>
        <taxon>Fungi</taxon>
        <taxon>Dikarya</taxon>
        <taxon>Ascomycota</taxon>
        <taxon>Pezizomycotina</taxon>
        <taxon>Dothideomycetes</taxon>
        <taxon>Dothideomycetes incertae sedis</taxon>
        <taxon>Zopfiaceae</taxon>
        <taxon>Zopfia</taxon>
    </lineage>
</organism>
<evidence type="ECO:0000313" key="3">
    <source>
        <dbReference type="Proteomes" id="UP000800200"/>
    </source>
</evidence>